<gene>
    <name evidence="2" type="ORF">DW687_04470</name>
</gene>
<sequence>MKKTPLRTCIVCREKKEKRKLIRIVRDKENQTVFFDKTGKANGRGAYICGSDKCIEALGNVKMINNILNVNVKKEDMENVKEGIKKYLKEEVLN</sequence>
<dbReference type="NCBIfam" id="NF047356">
    <property type="entry name" value="RNA_bind_RnpM"/>
    <property type="match status" value="1"/>
</dbReference>
<dbReference type="AlphaFoldDB" id="A0A3E3E1Z3"/>
<dbReference type="PANTHER" id="PTHR34215">
    <property type="entry name" value="BLL0784 PROTEIN"/>
    <property type="match status" value="1"/>
</dbReference>
<dbReference type="InterPro" id="IPR007393">
    <property type="entry name" value="YlxR_dom"/>
</dbReference>
<feature type="domain" description="YlxR" evidence="1">
    <location>
        <begin position="7"/>
        <end position="81"/>
    </location>
</feature>
<protein>
    <submittedName>
        <fullName evidence="2">YlxR family protein</fullName>
    </submittedName>
</protein>
<dbReference type="RefSeq" id="WP_117531838.1">
    <property type="nucleotide sequence ID" value="NZ_JBKXAL010000009.1"/>
</dbReference>
<proteinExistence type="predicted"/>
<dbReference type="EMBL" id="QUSM01000002">
    <property type="protein sequence ID" value="RGD75584.1"/>
    <property type="molecule type" value="Genomic_DNA"/>
</dbReference>
<evidence type="ECO:0000313" key="2">
    <source>
        <dbReference type="EMBL" id="RGD75584.1"/>
    </source>
</evidence>
<dbReference type="Gene3D" id="3.30.1230.10">
    <property type="entry name" value="YlxR-like"/>
    <property type="match status" value="1"/>
</dbReference>
<dbReference type="InterPro" id="IPR037465">
    <property type="entry name" value="YlxR"/>
</dbReference>
<reference evidence="2 3" key="1">
    <citation type="submission" date="2018-08" db="EMBL/GenBank/DDBJ databases">
        <title>A genome reference for cultivated species of the human gut microbiota.</title>
        <authorList>
            <person name="Zou Y."/>
            <person name="Xue W."/>
            <person name="Luo G."/>
        </authorList>
    </citation>
    <scope>NUCLEOTIDE SEQUENCE [LARGE SCALE GENOMIC DNA]</scope>
    <source>
        <strain evidence="2 3">AM25-6</strain>
    </source>
</reference>
<dbReference type="Pfam" id="PF04296">
    <property type="entry name" value="YlxR"/>
    <property type="match status" value="1"/>
</dbReference>
<dbReference type="InterPro" id="IPR035931">
    <property type="entry name" value="YlxR-like_sf"/>
</dbReference>
<accession>A0A3E3E1Z3</accession>
<dbReference type="SUPFAM" id="SSF64376">
    <property type="entry name" value="YlxR-like"/>
    <property type="match status" value="1"/>
</dbReference>
<evidence type="ECO:0000259" key="1">
    <source>
        <dbReference type="Pfam" id="PF04296"/>
    </source>
</evidence>
<organism evidence="2 3">
    <name type="scientific">Anaerofustis stercorihominis</name>
    <dbReference type="NCBI Taxonomy" id="214853"/>
    <lineage>
        <taxon>Bacteria</taxon>
        <taxon>Bacillati</taxon>
        <taxon>Bacillota</taxon>
        <taxon>Clostridia</taxon>
        <taxon>Eubacteriales</taxon>
        <taxon>Eubacteriaceae</taxon>
        <taxon>Anaerofustis</taxon>
    </lineage>
</organism>
<comment type="caution">
    <text evidence="2">The sequence shown here is derived from an EMBL/GenBank/DDBJ whole genome shotgun (WGS) entry which is preliminary data.</text>
</comment>
<name>A0A3E3E1Z3_9FIRM</name>
<evidence type="ECO:0000313" key="3">
    <source>
        <dbReference type="Proteomes" id="UP000261212"/>
    </source>
</evidence>
<dbReference type="Proteomes" id="UP000261212">
    <property type="component" value="Unassembled WGS sequence"/>
</dbReference>
<dbReference type="PANTHER" id="PTHR34215:SF1">
    <property type="entry name" value="YLXR DOMAIN-CONTAINING PROTEIN"/>
    <property type="match status" value="1"/>
</dbReference>